<dbReference type="STRING" id="861298.SAMN04488136_1198"/>
<dbReference type="GO" id="GO:0004792">
    <property type="term" value="F:thiosulfate-cyanide sulfurtransferase activity"/>
    <property type="evidence" value="ECO:0007669"/>
    <property type="project" value="TreeGrafter"/>
</dbReference>
<sequence length="277" mass="30485">MLSDQEFVRYQRQIGLAEIGEQGQINLKNAHVLVIGLGGLGSVACLYLAAAGIGKLVLVDNDRVEMSNLQRQVSYRQSDVGYAKTEALHQQLHSLNQNCQIRCVHRRMDDKQLELEVCLADVILDCSDNFATRQQLNRVCYRYAKPLIFASATGWQGQFAIFDFSHPSSRNYGCVNCLVPDSGDHSPTVSGCQQLGIIGPVVGCLGNYQALAAIQYLACNAFLTECGVLHCFDGTALRWSQFELKHDSNCSVCQPQMLVETGANSAQNTALRSRCES</sequence>
<keyword evidence="2" id="KW-1133">Transmembrane helix</keyword>
<dbReference type="InterPro" id="IPR035985">
    <property type="entry name" value="Ubiquitin-activating_enz"/>
</dbReference>
<name>A0A1G8D945_9VIBR</name>
<proteinExistence type="inferred from homology"/>
<keyword evidence="2" id="KW-0472">Membrane</keyword>
<dbReference type="RefSeq" id="WP_093275690.1">
    <property type="nucleotide sequence ID" value="NZ_FNDD01000019.1"/>
</dbReference>
<dbReference type="PANTHER" id="PTHR10953">
    <property type="entry name" value="UBIQUITIN-ACTIVATING ENZYME E1"/>
    <property type="match status" value="1"/>
</dbReference>
<evidence type="ECO:0000313" key="5">
    <source>
        <dbReference type="Proteomes" id="UP000198854"/>
    </source>
</evidence>
<dbReference type="CDD" id="cd00757">
    <property type="entry name" value="ThiF_MoeB_HesA_family"/>
    <property type="match status" value="1"/>
</dbReference>
<dbReference type="FunFam" id="3.40.50.720:FF:000080">
    <property type="entry name" value="Thiazole biosynthesis adenylyltransferase ThiF"/>
    <property type="match status" value="1"/>
</dbReference>
<accession>A0A1G8D945</accession>
<evidence type="ECO:0000313" key="4">
    <source>
        <dbReference type="EMBL" id="SDH54298.1"/>
    </source>
</evidence>
<keyword evidence="4" id="KW-0808">Transferase</keyword>
<feature type="domain" description="THIF-type NAD/FAD binding fold" evidence="3">
    <location>
        <begin position="10"/>
        <end position="252"/>
    </location>
</feature>
<gene>
    <name evidence="4" type="ORF">SAMN04488136_1198</name>
</gene>
<dbReference type="GO" id="GO:0008641">
    <property type="term" value="F:ubiquitin-like modifier activating enzyme activity"/>
    <property type="evidence" value="ECO:0007669"/>
    <property type="project" value="InterPro"/>
</dbReference>
<dbReference type="Gene3D" id="3.40.50.720">
    <property type="entry name" value="NAD(P)-binding Rossmann-like Domain"/>
    <property type="match status" value="1"/>
</dbReference>
<dbReference type="AlphaFoldDB" id="A0A1G8D945"/>
<keyword evidence="5" id="KW-1185">Reference proteome</keyword>
<keyword evidence="2" id="KW-0812">Transmembrane</keyword>
<dbReference type="EMBL" id="FNDD01000019">
    <property type="protein sequence ID" value="SDH54298.1"/>
    <property type="molecule type" value="Genomic_DNA"/>
</dbReference>
<dbReference type="GO" id="GO:0008146">
    <property type="term" value="F:sulfotransferase activity"/>
    <property type="evidence" value="ECO:0007669"/>
    <property type="project" value="TreeGrafter"/>
</dbReference>
<reference evidence="4 5" key="1">
    <citation type="submission" date="2016-10" db="EMBL/GenBank/DDBJ databases">
        <authorList>
            <person name="de Groot N.N."/>
        </authorList>
    </citation>
    <scope>NUCLEOTIDE SEQUENCE [LARGE SCALE GENOMIC DNA]</scope>
    <source>
        <strain evidence="4 5">CGMCC 1.10228</strain>
    </source>
</reference>
<dbReference type="PANTHER" id="PTHR10953:SF240">
    <property type="entry name" value="SULFUR CARRIER PROTEIN THIS ADENYLYLTRANSFERASE"/>
    <property type="match status" value="1"/>
</dbReference>
<evidence type="ECO:0000256" key="1">
    <source>
        <dbReference type="ARBA" id="ARBA00009919"/>
    </source>
</evidence>
<dbReference type="InterPro" id="IPR045886">
    <property type="entry name" value="ThiF/MoeB/HesA"/>
</dbReference>
<dbReference type="GO" id="GO:0005829">
    <property type="term" value="C:cytosol"/>
    <property type="evidence" value="ECO:0007669"/>
    <property type="project" value="TreeGrafter"/>
</dbReference>
<evidence type="ECO:0000256" key="2">
    <source>
        <dbReference type="SAM" id="Phobius"/>
    </source>
</evidence>
<comment type="similarity">
    <text evidence="1">Belongs to the HesA/MoeB/ThiF family.</text>
</comment>
<keyword evidence="4" id="KW-0548">Nucleotidyltransferase</keyword>
<dbReference type="InterPro" id="IPR000594">
    <property type="entry name" value="ThiF_NAD_FAD-bd"/>
</dbReference>
<feature type="transmembrane region" description="Helical" evidence="2">
    <location>
        <begin position="32"/>
        <end position="58"/>
    </location>
</feature>
<dbReference type="Proteomes" id="UP000198854">
    <property type="component" value="Unassembled WGS sequence"/>
</dbReference>
<evidence type="ECO:0000259" key="3">
    <source>
        <dbReference type="Pfam" id="PF00899"/>
    </source>
</evidence>
<protein>
    <submittedName>
        <fullName evidence="4">Sulfur carrier protein ThiS adenylyltransferase</fullName>
    </submittedName>
</protein>
<dbReference type="OrthoDB" id="9804286at2"/>
<dbReference type="Pfam" id="PF00899">
    <property type="entry name" value="ThiF"/>
    <property type="match status" value="1"/>
</dbReference>
<organism evidence="4 5">
    <name type="scientific">Vibrio xiamenensis</name>
    <dbReference type="NCBI Taxonomy" id="861298"/>
    <lineage>
        <taxon>Bacteria</taxon>
        <taxon>Pseudomonadati</taxon>
        <taxon>Pseudomonadota</taxon>
        <taxon>Gammaproteobacteria</taxon>
        <taxon>Vibrionales</taxon>
        <taxon>Vibrionaceae</taxon>
        <taxon>Vibrio</taxon>
    </lineage>
</organism>
<dbReference type="GO" id="GO:0016779">
    <property type="term" value="F:nucleotidyltransferase activity"/>
    <property type="evidence" value="ECO:0007669"/>
    <property type="project" value="UniProtKB-KW"/>
</dbReference>
<dbReference type="SUPFAM" id="SSF69572">
    <property type="entry name" value="Activating enzymes of the ubiquitin-like proteins"/>
    <property type="match status" value="1"/>
</dbReference>